<dbReference type="AlphaFoldDB" id="A0AAJ2ZDD0"/>
<feature type="compositionally biased region" description="Polar residues" evidence="1">
    <location>
        <begin position="266"/>
        <end position="278"/>
    </location>
</feature>
<feature type="region of interest" description="Disordered" evidence="1">
    <location>
        <begin position="1"/>
        <end position="37"/>
    </location>
</feature>
<evidence type="ECO:0000313" key="5">
    <source>
        <dbReference type="Proteomes" id="UP000477779"/>
    </source>
</evidence>
<dbReference type="EMBL" id="JAAHBZ010000002">
    <property type="protein sequence ID" value="NES27249.1"/>
    <property type="molecule type" value="Genomic_DNA"/>
</dbReference>
<sequence>MTGVPGDHDGERDDTSPAAGTGATSANGQVPDRPEAARDRWEQWLTRAREAWTVTLRIAKRLWTAVRPILDQMRWQEAEASPVTLVDRRVAPTLLVPALGQVYHFVVRTTFTWSSDNARPELFGWYVDQFQPQAMQRLRRIAVRCAAEIPPDLPRAFALALDDAMTDDDALPWRYGRGEVTFTCEPDVSVYLDEPVRKLLQPYWDKRIALEWKRDLERRRAEYAEEQRGRRPAEAQDGDSGPAEAQDSGTEPAETQDGDTEPAEAQDSSAEPGTTPDGSTEPAEAQDSSAEPAAGMPEALREERPPRQREAGAGGARRRPDSPAEQFYPLEPFPQPPAPRPAPGRRPATGQPGETTPAPGNPDSPGPADA</sequence>
<feature type="compositionally biased region" description="Basic and acidic residues" evidence="1">
    <location>
        <begin position="1"/>
        <end position="15"/>
    </location>
</feature>
<name>A0AAJ2ZDD0_9ACTN</name>
<feature type="compositionally biased region" description="Basic and acidic residues" evidence="1">
    <location>
        <begin position="299"/>
        <end position="310"/>
    </location>
</feature>
<accession>A0AAJ2ZDD0</accession>
<protein>
    <submittedName>
        <fullName evidence="2">Uncharacterized protein</fullName>
    </submittedName>
</protein>
<feature type="compositionally biased region" description="Pro residues" evidence="1">
    <location>
        <begin position="359"/>
        <end position="370"/>
    </location>
</feature>
<reference evidence="2 5" key="2">
    <citation type="submission" date="2020-02" db="EMBL/GenBank/DDBJ databases">
        <title>WGS of Micromonospora spp. isolated from hot spring.</title>
        <authorList>
            <person name="Thawai C."/>
        </authorList>
    </citation>
    <scope>NUCLEOTIDE SEQUENCE [LARGE SCALE GENOMIC DNA]</scope>
    <source>
        <strain evidence="2 5">TMS7</strain>
    </source>
</reference>
<feature type="compositionally biased region" description="Pro residues" evidence="1">
    <location>
        <begin position="331"/>
        <end position="344"/>
    </location>
</feature>
<feature type="compositionally biased region" description="Basic and acidic residues" evidence="1">
    <location>
        <begin position="223"/>
        <end position="234"/>
    </location>
</feature>
<evidence type="ECO:0000256" key="1">
    <source>
        <dbReference type="SAM" id="MobiDB-lite"/>
    </source>
</evidence>
<dbReference type="Proteomes" id="UP000477779">
    <property type="component" value="Unassembled WGS sequence"/>
</dbReference>
<dbReference type="Proteomes" id="UP000402241">
    <property type="component" value="Chromosome"/>
</dbReference>
<keyword evidence="4" id="KW-1185">Reference proteome</keyword>
<feature type="compositionally biased region" description="Low complexity" evidence="1">
    <location>
        <begin position="16"/>
        <end position="26"/>
    </location>
</feature>
<organism evidence="2 5">
    <name type="scientific">Micromonospora terminaliae</name>
    <dbReference type="NCBI Taxonomy" id="1914461"/>
    <lineage>
        <taxon>Bacteria</taxon>
        <taxon>Bacillati</taxon>
        <taxon>Actinomycetota</taxon>
        <taxon>Actinomycetes</taxon>
        <taxon>Micromonosporales</taxon>
        <taxon>Micromonosporaceae</taxon>
        <taxon>Micromonospora</taxon>
    </lineage>
</organism>
<evidence type="ECO:0000313" key="3">
    <source>
        <dbReference type="EMBL" id="QGL47997.1"/>
    </source>
</evidence>
<dbReference type="RefSeq" id="WP_154227326.1">
    <property type="nucleotide sequence ID" value="NZ_CP045309.1"/>
</dbReference>
<reference evidence="3 4" key="1">
    <citation type="submission" date="2019-10" db="EMBL/GenBank/DDBJ databases">
        <title>Genome Sequence of Micromonospora terminaliae DSM 101760.</title>
        <authorList>
            <person name="Guo L."/>
        </authorList>
    </citation>
    <scope>NUCLEOTIDE SEQUENCE [LARGE SCALE GENOMIC DNA]</scope>
    <source>
        <strain evidence="3 4">DSM 101760</strain>
    </source>
</reference>
<evidence type="ECO:0000313" key="4">
    <source>
        <dbReference type="Proteomes" id="UP000402241"/>
    </source>
</evidence>
<gene>
    <name evidence="2" type="ORF">G3561_06710</name>
    <name evidence="3" type="ORF">GCE86_13770</name>
</gene>
<dbReference type="EMBL" id="CP045309">
    <property type="protein sequence ID" value="QGL47997.1"/>
    <property type="molecule type" value="Genomic_DNA"/>
</dbReference>
<evidence type="ECO:0000313" key="2">
    <source>
        <dbReference type="EMBL" id="NES27249.1"/>
    </source>
</evidence>
<feature type="region of interest" description="Disordered" evidence="1">
    <location>
        <begin position="223"/>
        <end position="370"/>
    </location>
</feature>
<feature type="compositionally biased region" description="Acidic residues" evidence="1">
    <location>
        <begin position="254"/>
        <end position="264"/>
    </location>
</feature>
<proteinExistence type="predicted"/>